<dbReference type="Proteomes" id="UP000577891">
    <property type="component" value="Unassembled WGS sequence"/>
</dbReference>
<organism evidence="1 2">
    <name type="scientific">Gluconacetobacter asukensis</name>
    <dbReference type="NCBI Taxonomy" id="1017181"/>
    <lineage>
        <taxon>Bacteria</taxon>
        <taxon>Pseudomonadati</taxon>
        <taxon>Pseudomonadota</taxon>
        <taxon>Alphaproteobacteria</taxon>
        <taxon>Acetobacterales</taxon>
        <taxon>Acetobacteraceae</taxon>
        <taxon>Gluconacetobacter</taxon>
    </lineage>
</organism>
<accession>A0A7W4J170</accession>
<dbReference type="RefSeq" id="WP_182979109.1">
    <property type="nucleotide sequence ID" value="NZ_BAABGB010000022.1"/>
</dbReference>
<reference evidence="1 2" key="1">
    <citation type="submission" date="2020-04" db="EMBL/GenBank/DDBJ databases">
        <title>Description of novel Gluconacetobacter.</title>
        <authorList>
            <person name="Sombolestani A."/>
        </authorList>
    </citation>
    <scope>NUCLEOTIDE SEQUENCE [LARGE SCALE GENOMIC DNA]</scope>
    <source>
        <strain evidence="1 2">LMG 27724</strain>
    </source>
</reference>
<dbReference type="InterPro" id="IPR011122">
    <property type="entry name" value="WavE"/>
</dbReference>
<evidence type="ECO:0008006" key="3">
    <source>
        <dbReference type="Google" id="ProtNLM"/>
    </source>
</evidence>
<evidence type="ECO:0000313" key="2">
    <source>
        <dbReference type="Proteomes" id="UP000577891"/>
    </source>
</evidence>
<protein>
    <recommendedName>
        <fullName evidence="3">WavE lipopolysaccharide synthesis</fullName>
    </recommendedName>
</protein>
<proteinExistence type="predicted"/>
<name>A0A7W4J170_9PROT</name>
<dbReference type="AlphaFoldDB" id="A0A7W4J170"/>
<sequence length="504" mass="56840">MTHPDWDNPESFSIVVQGALFRSNLAETANHCVHWRRLFPHTPIILAISVTDIVTGTLCENGVLDDLALVETHQHDGELRNALFFLRQACTAITLAEPALALPLFKKDGKARNNINFQIAAARAGLALVNSTYVLRVRADLIFADRRFLAHYEADRALPRGHASVLDERVMISWLYTLNPYSLERLPLHYSDWFHLGLTSDVTRLWDVPPMPLADATYYRTHDYASGSNGAEKLFLVRLADEQYLLYPTFKAAFPDLHLDYHNDLRSRELCLDILIDNFIPCDLLRAGCIFEKYGHEFHNRNKRTQCITAETWRGLCHARGQDYRAITLNGAEEAPATPVDEPAAQGEYWERYDALHLSLRDATLQNGEIVAHTPNGSVLYGPYVTMPGGHYVAHVDCSLLTGPGVVTLRIAADSGQHLLAERTIDIPAETGRRILSIPFTVAFPAQQNIEIVLLIRKIATMKISHVDFCSDHSPQEEISLSSPRDGRPKPLTRLLRLLRSWRE</sequence>
<dbReference type="EMBL" id="JABEQE010000008">
    <property type="protein sequence ID" value="MBB2172562.1"/>
    <property type="molecule type" value="Genomic_DNA"/>
</dbReference>
<dbReference type="Pfam" id="PF07507">
    <property type="entry name" value="WavE"/>
    <property type="match status" value="1"/>
</dbReference>
<keyword evidence="2" id="KW-1185">Reference proteome</keyword>
<evidence type="ECO:0000313" key="1">
    <source>
        <dbReference type="EMBL" id="MBB2172562.1"/>
    </source>
</evidence>
<gene>
    <name evidence="1" type="ORF">HLH35_10610</name>
</gene>
<comment type="caution">
    <text evidence="1">The sequence shown here is derived from an EMBL/GenBank/DDBJ whole genome shotgun (WGS) entry which is preliminary data.</text>
</comment>